<evidence type="ECO:0000256" key="2">
    <source>
        <dbReference type="SAM" id="SignalP"/>
    </source>
</evidence>
<keyword evidence="1" id="KW-0378">Hydrolase</keyword>
<gene>
    <name evidence="3" type="ORF">JYZ213_LOCUS13494</name>
</gene>
<evidence type="ECO:0000313" key="4">
    <source>
        <dbReference type="Proteomes" id="UP000663845"/>
    </source>
</evidence>
<evidence type="ECO:0000256" key="1">
    <source>
        <dbReference type="ARBA" id="ARBA00022801"/>
    </source>
</evidence>
<dbReference type="InterPro" id="IPR036514">
    <property type="entry name" value="SGNH_hydro_sf"/>
</dbReference>
<name>A0A814DE76_9BILA</name>
<dbReference type="PANTHER" id="PTHR45648">
    <property type="entry name" value="GDSL LIPASE/ACYLHYDROLASE FAMILY PROTEIN (AFU_ORTHOLOGUE AFUA_4G14700)"/>
    <property type="match status" value="1"/>
</dbReference>
<sequence length="315" mass="35692">MLHCVSYLILGFFLPTLVAGFVLPTFGAYDNCIEQRRFDNVIIFGDSYSDQGNGYKLTNKTWPLSPPYYHGRYCNYRNWVDQLEVREIKNYAYPGATTDNRQVQGYTKFNTVPVPGVNQQIDRYFNECKSDIISSEKTLHIIWVGGNNILFNPLLSIPDIASNLTNLVTKLCEKNAKHVLVFNVQPAQYIPALSTYANATTLTELSAAFNFLVASYLHAIQQVCPQTSINMFDINSLFTKVITQGLGYFKDTTNSCWTDVNPTTIIQNCKDPNKNVFLDNIHVTYPVHQLIADVIQKFLCPSYQVNTASCYIHNA</sequence>
<dbReference type="AlphaFoldDB" id="A0A814DE76"/>
<proteinExistence type="predicted"/>
<dbReference type="GO" id="GO:0016788">
    <property type="term" value="F:hydrolase activity, acting on ester bonds"/>
    <property type="evidence" value="ECO:0007669"/>
    <property type="project" value="InterPro"/>
</dbReference>
<protein>
    <submittedName>
        <fullName evidence="3">Uncharacterized protein</fullName>
    </submittedName>
</protein>
<feature type="signal peptide" evidence="2">
    <location>
        <begin position="1"/>
        <end position="20"/>
    </location>
</feature>
<dbReference type="InterPro" id="IPR001087">
    <property type="entry name" value="GDSL"/>
</dbReference>
<reference evidence="3" key="1">
    <citation type="submission" date="2021-02" db="EMBL/GenBank/DDBJ databases">
        <authorList>
            <person name="Nowell W R."/>
        </authorList>
    </citation>
    <scope>NUCLEOTIDE SEQUENCE</scope>
</reference>
<keyword evidence="2" id="KW-0732">Signal</keyword>
<dbReference type="InterPro" id="IPR051058">
    <property type="entry name" value="GDSL_Est/Lipase"/>
</dbReference>
<dbReference type="SUPFAM" id="SSF52266">
    <property type="entry name" value="SGNH hydrolase"/>
    <property type="match status" value="1"/>
</dbReference>
<dbReference type="EMBL" id="CAJNOG010000108">
    <property type="protein sequence ID" value="CAF0954603.1"/>
    <property type="molecule type" value="Genomic_DNA"/>
</dbReference>
<dbReference type="CDD" id="cd01846">
    <property type="entry name" value="fatty_acyltransferase_like"/>
    <property type="match status" value="1"/>
</dbReference>
<accession>A0A814DE76</accession>
<comment type="caution">
    <text evidence="3">The sequence shown here is derived from an EMBL/GenBank/DDBJ whole genome shotgun (WGS) entry which is preliminary data.</text>
</comment>
<evidence type="ECO:0000313" key="3">
    <source>
        <dbReference type="EMBL" id="CAF0954603.1"/>
    </source>
</evidence>
<feature type="chain" id="PRO_5032544340" evidence="2">
    <location>
        <begin position="21"/>
        <end position="315"/>
    </location>
</feature>
<dbReference type="Proteomes" id="UP000663845">
    <property type="component" value="Unassembled WGS sequence"/>
</dbReference>
<dbReference type="PANTHER" id="PTHR45648:SF22">
    <property type="entry name" value="GDSL LIPASE_ACYLHYDROLASE FAMILY PROTEIN (AFU_ORTHOLOGUE AFUA_4G14700)"/>
    <property type="match status" value="1"/>
</dbReference>
<dbReference type="Gene3D" id="3.40.50.1110">
    <property type="entry name" value="SGNH hydrolase"/>
    <property type="match status" value="1"/>
</dbReference>
<organism evidence="3 4">
    <name type="scientific">Adineta steineri</name>
    <dbReference type="NCBI Taxonomy" id="433720"/>
    <lineage>
        <taxon>Eukaryota</taxon>
        <taxon>Metazoa</taxon>
        <taxon>Spiralia</taxon>
        <taxon>Gnathifera</taxon>
        <taxon>Rotifera</taxon>
        <taxon>Eurotatoria</taxon>
        <taxon>Bdelloidea</taxon>
        <taxon>Adinetida</taxon>
        <taxon>Adinetidae</taxon>
        <taxon>Adineta</taxon>
    </lineage>
</organism>
<dbReference type="Pfam" id="PF00657">
    <property type="entry name" value="Lipase_GDSL"/>
    <property type="match status" value="1"/>
</dbReference>